<evidence type="ECO:0000313" key="2">
    <source>
        <dbReference type="EMBL" id="MPC22453.1"/>
    </source>
</evidence>
<feature type="transmembrane region" description="Helical" evidence="1">
    <location>
        <begin position="6"/>
        <end position="26"/>
    </location>
</feature>
<name>A0A5B7DN30_PORTR</name>
<accession>A0A5B7DN30</accession>
<organism evidence="2 3">
    <name type="scientific">Portunus trituberculatus</name>
    <name type="common">Swimming crab</name>
    <name type="synonym">Neptunus trituberculatus</name>
    <dbReference type="NCBI Taxonomy" id="210409"/>
    <lineage>
        <taxon>Eukaryota</taxon>
        <taxon>Metazoa</taxon>
        <taxon>Ecdysozoa</taxon>
        <taxon>Arthropoda</taxon>
        <taxon>Crustacea</taxon>
        <taxon>Multicrustacea</taxon>
        <taxon>Malacostraca</taxon>
        <taxon>Eumalacostraca</taxon>
        <taxon>Eucarida</taxon>
        <taxon>Decapoda</taxon>
        <taxon>Pleocyemata</taxon>
        <taxon>Brachyura</taxon>
        <taxon>Eubrachyura</taxon>
        <taxon>Portunoidea</taxon>
        <taxon>Portunidae</taxon>
        <taxon>Portuninae</taxon>
        <taxon>Portunus</taxon>
    </lineage>
</organism>
<keyword evidence="1" id="KW-0812">Transmembrane</keyword>
<keyword evidence="1" id="KW-0472">Membrane</keyword>
<keyword evidence="3" id="KW-1185">Reference proteome</keyword>
<evidence type="ECO:0000256" key="1">
    <source>
        <dbReference type="SAM" id="Phobius"/>
    </source>
</evidence>
<reference evidence="2 3" key="1">
    <citation type="submission" date="2019-05" db="EMBL/GenBank/DDBJ databases">
        <title>Another draft genome of Portunus trituberculatus and its Hox gene families provides insights of decapod evolution.</title>
        <authorList>
            <person name="Jeong J.-H."/>
            <person name="Song I."/>
            <person name="Kim S."/>
            <person name="Choi T."/>
            <person name="Kim D."/>
            <person name="Ryu S."/>
            <person name="Kim W."/>
        </authorList>
    </citation>
    <scope>NUCLEOTIDE SEQUENCE [LARGE SCALE GENOMIC DNA]</scope>
    <source>
        <tissue evidence="2">Muscle</tissue>
    </source>
</reference>
<evidence type="ECO:0000313" key="3">
    <source>
        <dbReference type="Proteomes" id="UP000324222"/>
    </source>
</evidence>
<gene>
    <name evidence="2" type="ORF">E2C01_015467</name>
</gene>
<dbReference type="EMBL" id="VSRR010001090">
    <property type="protein sequence ID" value="MPC22453.1"/>
    <property type="molecule type" value="Genomic_DNA"/>
</dbReference>
<keyword evidence="1" id="KW-1133">Transmembrane helix</keyword>
<sequence length="83" mass="9238">MLQKCSAIIVITIIIIIIIIIILWYGSTLIYKTVIRGSLTATPSTRNVLHTCPLPAPPPHSPWCCRTRHTTTTRSTATTLLLR</sequence>
<dbReference type="AlphaFoldDB" id="A0A5B7DN30"/>
<comment type="caution">
    <text evidence="2">The sequence shown here is derived from an EMBL/GenBank/DDBJ whole genome shotgun (WGS) entry which is preliminary data.</text>
</comment>
<protein>
    <submittedName>
        <fullName evidence="2">Uncharacterized protein</fullName>
    </submittedName>
</protein>
<proteinExistence type="predicted"/>
<dbReference type="Proteomes" id="UP000324222">
    <property type="component" value="Unassembled WGS sequence"/>
</dbReference>